<proteinExistence type="predicted"/>
<dbReference type="AlphaFoldDB" id="A0A0C9ZMT9"/>
<sequence>MGYGRYAAAMVPDKSGNQGEVPTHHRYPTSSTIKNMGMSRITRHPQYYLHDGSVSIHVAGTVFRVHKYFLERESEYFRGEFEAAGPQEDGRSDQAAFRLDDVKISEFERLLWVFYNPQYLYDEQPVDHWITILDLATRWKFPSVRDLAVRQLQKLDMKPVERIIIYNKYNLDKSLLLPAYIRLCKQPSRSVEDGKRLGMPTVLKINEAREYAQRSAAEQGCHSPTSADAKDQELVEILKDVFGLSYLQARG</sequence>
<dbReference type="OrthoDB" id="9997739at2759"/>
<evidence type="ECO:0000259" key="1">
    <source>
        <dbReference type="PROSITE" id="PS50097"/>
    </source>
</evidence>
<organism evidence="2 3">
    <name type="scientific">Suillus luteus UH-Slu-Lm8-n1</name>
    <dbReference type="NCBI Taxonomy" id="930992"/>
    <lineage>
        <taxon>Eukaryota</taxon>
        <taxon>Fungi</taxon>
        <taxon>Dikarya</taxon>
        <taxon>Basidiomycota</taxon>
        <taxon>Agaricomycotina</taxon>
        <taxon>Agaricomycetes</taxon>
        <taxon>Agaricomycetidae</taxon>
        <taxon>Boletales</taxon>
        <taxon>Suillineae</taxon>
        <taxon>Suillaceae</taxon>
        <taxon>Suillus</taxon>
    </lineage>
</organism>
<dbReference type="Proteomes" id="UP000054485">
    <property type="component" value="Unassembled WGS sequence"/>
</dbReference>
<dbReference type="InParanoid" id="A0A0C9ZMT9"/>
<dbReference type="Gene3D" id="3.30.710.10">
    <property type="entry name" value="Potassium Channel Kv1.1, Chain A"/>
    <property type="match status" value="1"/>
</dbReference>
<protein>
    <recommendedName>
        <fullName evidence="1">BTB domain-containing protein</fullName>
    </recommendedName>
</protein>
<dbReference type="CDD" id="cd18186">
    <property type="entry name" value="BTB_POZ_ZBTB_KLHL-like"/>
    <property type="match status" value="1"/>
</dbReference>
<evidence type="ECO:0000313" key="2">
    <source>
        <dbReference type="EMBL" id="KIK38905.1"/>
    </source>
</evidence>
<reference evidence="2 3" key="1">
    <citation type="submission" date="2014-04" db="EMBL/GenBank/DDBJ databases">
        <authorList>
            <consortium name="DOE Joint Genome Institute"/>
            <person name="Kuo A."/>
            <person name="Ruytinx J."/>
            <person name="Rineau F."/>
            <person name="Colpaert J."/>
            <person name="Kohler A."/>
            <person name="Nagy L.G."/>
            <person name="Floudas D."/>
            <person name="Copeland A."/>
            <person name="Barry K.W."/>
            <person name="Cichocki N."/>
            <person name="Veneault-Fourrey C."/>
            <person name="LaButti K."/>
            <person name="Lindquist E.A."/>
            <person name="Lipzen A."/>
            <person name="Lundell T."/>
            <person name="Morin E."/>
            <person name="Murat C."/>
            <person name="Sun H."/>
            <person name="Tunlid A."/>
            <person name="Henrissat B."/>
            <person name="Grigoriev I.V."/>
            <person name="Hibbett D.S."/>
            <person name="Martin F."/>
            <person name="Nordberg H.P."/>
            <person name="Cantor M.N."/>
            <person name="Hua S.X."/>
        </authorList>
    </citation>
    <scope>NUCLEOTIDE SEQUENCE [LARGE SCALE GENOMIC DNA]</scope>
    <source>
        <strain evidence="2 3">UH-Slu-Lm8-n1</strain>
    </source>
</reference>
<reference evidence="3" key="2">
    <citation type="submission" date="2015-01" db="EMBL/GenBank/DDBJ databases">
        <title>Evolutionary Origins and Diversification of the Mycorrhizal Mutualists.</title>
        <authorList>
            <consortium name="DOE Joint Genome Institute"/>
            <consortium name="Mycorrhizal Genomics Consortium"/>
            <person name="Kohler A."/>
            <person name="Kuo A."/>
            <person name="Nagy L.G."/>
            <person name="Floudas D."/>
            <person name="Copeland A."/>
            <person name="Barry K.W."/>
            <person name="Cichocki N."/>
            <person name="Veneault-Fourrey C."/>
            <person name="LaButti K."/>
            <person name="Lindquist E.A."/>
            <person name="Lipzen A."/>
            <person name="Lundell T."/>
            <person name="Morin E."/>
            <person name="Murat C."/>
            <person name="Riley R."/>
            <person name="Ohm R."/>
            <person name="Sun H."/>
            <person name="Tunlid A."/>
            <person name="Henrissat B."/>
            <person name="Grigoriev I.V."/>
            <person name="Hibbett D.S."/>
            <person name="Martin F."/>
        </authorList>
    </citation>
    <scope>NUCLEOTIDE SEQUENCE [LARGE SCALE GENOMIC DNA]</scope>
    <source>
        <strain evidence="3">UH-Slu-Lm8-n1</strain>
    </source>
</reference>
<dbReference type="STRING" id="930992.A0A0C9ZMT9"/>
<keyword evidence="3" id="KW-1185">Reference proteome</keyword>
<dbReference type="SMART" id="SM00225">
    <property type="entry name" value="BTB"/>
    <property type="match status" value="1"/>
</dbReference>
<dbReference type="Pfam" id="PF00651">
    <property type="entry name" value="BTB"/>
    <property type="match status" value="1"/>
</dbReference>
<gene>
    <name evidence="2" type="ORF">CY34DRAFT_808883</name>
</gene>
<evidence type="ECO:0000313" key="3">
    <source>
        <dbReference type="Proteomes" id="UP000054485"/>
    </source>
</evidence>
<dbReference type="InterPro" id="IPR011333">
    <property type="entry name" value="SKP1/BTB/POZ_sf"/>
</dbReference>
<feature type="domain" description="BTB" evidence="1">
    <location>
        <begin position="52"/>
        <end position="123"/>
    </location>
</feature>
<accession>A0A0C9ZMT9</accession>
<dbReference type="SUPFAM" id="SSF54695">
    <property type="entry name" value="POZ domain"/>
    <property type="match status" value="1"/>
</dbReference>
<dbReference type="HOGENOM" id="CLU_047592_0_3_1"/>
<dbReference type="EMBL" id="KN835368">
    <property type="protein sequence ID" value="KIK38905.1"/>
    <property type="molecule type" value="Genomic_DNA"/>
</dbReference>
<name>A0A0C9ZMT9_9AGAM</name>
<dbReference type="PROSITE" id="PS50097">
    <property type="entry name" value="BTB"/>
    <property type="match status" value="1"/>
</dbReference>
<dbReference type="InterPro" id="IPR000210">
    <property type="entry name" value="BTB/POZ_dom"/>
</dbReference>